<dbReference type="AlphaFoldDB" id="A0A1X2IM25"/>
<dbReference type="InterPro" id="IPR017089">
    <property type="entry name" value="Splicing_factor_3B_subunit_5"/>
</dbReference>
<dbReference type="GO" id="GO:0071011">
    <property type="term" value="C:precatalytic spliceosome"/>
    <property type="evidence" value="ECO:0007669"/>
    <property type="project" value="TreeGrafter"/>
</dbReference>
<dbReference type="EMBL" id="MCGE01000008">
    <property type="protein sequence ID" value="ORZ18832.1"/>
    <property type="molecule type" value="Genomic_DNA"/>
</dbReference>
<dbReference type="STRING" id="90262.A0A1X2IM25"/>
<dbReference type="PANTHER" id="PTHR20978:SF0">
    <property type="entry name" value="SPLICING FACTOR 3B SUBUNIT 5"/>
    <property type="match status" value="1"/>
</dbReference>
<accession>A0A1X2IM25</accession>
<reference evidence="3 4" key="1">
    <citation type="submission" date="2016-07" db="EMBL/GenBank/DDBJ databases">
        <title>Pervasive Adenine N6-methylation of Active Genes in Fungi.</title>
        <authorList>
            <consortium name="DOE Joint Genome Institute"/>
            <person name="Mondo S.J."/>
            <person name="Dannebaum R.O."/>
            <person name="Kuo R.C."/>
            <person name="Labutti K."/>
            <person name="Haridas S."/>
            <person name="Kuo A."/>
            <person name="Salamov A."/>
            <person name="Ahrendt S.R."/>
            <person name="Lipzen A."/>
            <person name="Sullivan W."/>
            <person name="Andreopoulos W.B."/>
            <person name="Clum A."/>
            <person name="Lindquist E."/>
            <person name="Daum C."/>
            <person name="Ramamoorthy G.K."/>
            <person name="Gryganskyi A."/>
            <person name="Culley D."/>
            <person name="Magnuson J.K."/>
            <person name="James T.Y."/>
            <person name="O'Malley M.A."/>
            <person name="Stajich J.E."/>
            <person name="Spatafora J.W."/>
            <person name="Visel A."/>
            <person name="Grigoriev I.V."/>
        </authorList>
    </citation>
    <scope>NUCLEOTIDE SEQUENCE [LARGE SCALE GENOMIC DNA]</scope>
    <source>
        <strain evidence="3 4">NRRL 1336</strain>
    </source>
</reference>
<evidence type="ECO:0000313" key="3">
    <source>
        <dbReference type="EMBL" id="ORZ18832.1"/>
    </source>
</evidence>
<comment type="similarity">
    <text evidence="1 2">Belongs to the SF3B5 family.</text>
</comment>
<dbReference type="InterPro" id="IPR009846">
    <property type="entry name" value="SF3b5/RDS3-10"/>
</dbReference>
<proteinExistence type="inferred from homology"/>
<evidence type="ECO:0000313" key="4">
    <source>
        <dbReference type="Proteomes" id="UP000193560"/>
    </source>
</evidence>
<dbReference type="PIRSF" id="PIRSF037010">
    <property type="entry name" value="Splicing_factor_3B_subunit_5"/>
    <property type="match status" value="1"/>
</dbReference>
<gene>
    <name evidence="3" type="ORF">BCR42DRAFT_411672</name>
</gene>
<dbReference type="GO" id="GO:0000398">
    <property type="term" value="P:mRNA splicing, via spliceosome"/>
    <property type="evidence" value="ECO:0007669"/>
    <property type="project" value="UniProtKB-UniRule"/>
</dbReference>
<evidence type="ECO:0000256" key="2">
    <source>
        <dbReference type="PIRNR" id="PIRNR037010"/>
    </source>
</evidence>
<keyword evidence="4" id="KW-1185">Reference proteome</keyword>
<comment type="caution">
    <text evidence="3">The sequence shown here is derived from an EMBL/GenBank/DDBJ whole genome shotgun (WGS) entry which is preliminary data.</text>
</comment>
<evidence type="ECO:0000256" key="1">
    <source>
        <dbReference type="ARBA" id="ARBA00009568"/>
    </source>
</evidence>
<name>A0A1X2IM25_9FUNG</name>
<protein>
    <recommendedName>
        <fullName evidence="2">Splicing factor subunit</fullName>
    </recommendedName>
</protein>
<organism evidence="3 4">
    <name type="scientific">Absidia repens</name>
    <dbReference type="NCBI Taxonomy" id="90262"/>
    <lineage>
        <taxon>Eukaryota</taxon>
        <taxon>Fungi</taxon>
        <taxon>Fungi incertae sedis</taxon>
        <taxon>Mucoromycota</taxon>
        <taxon>Mucoromycotina</taxon>
        <taxon>Mucoromycetes</taxon>
        <taxon>Mucorales</taxon>
        <taxon>Cunninghamellaceae</taxon>
        <taxon>Absidia</taxon>
    </lineage>
</organism>
<dbReference type="PANTHER" id="PTHR20978">
    <property type="entry name" value="SPLICING FACTOR 3B SUBUNIT 5"/>
    <property type="match status" value="1"/>
</dbReference>
<dbReference type="Pfam" id="PF07189">
    <property type="entry name" value="SF3b10"/>
    <property type="match status" value="1"/>
</dbReference>
<sequence>MDRLNINSQVEHLQSKYIGTGHADTIKHEWLSNQHRDTYASIIGHNSLLSYVSVAENECTARVKSNLLEKMVMPCGPPPAREES</sequence>
<dbReference type="GO" id="GO:0005686">
    <property type="term" value="C:U2 snRNP"/>
    <property type="evidence" value="ECO:0007669"/>
    <property type="project" value="EnsemblFungi"/>
</dbReference>
<dbReference type="OrthoDB" id="274726at2759"/>
<dbReference type="Proteomes" id="UP000193560">
    <property type="component" value="Unassembled WGS sequence"/>
</dbReference>